<dbReference type="Proteomes" id="UP000254191">
    <property type="component" value="Unassembled WGS sequence"/>
</dbReference>
<dbReference type="Pfam" id="PF01011">
    <property type="entry name" value="PQQ"/>
    <property type="match status" value="1"/>
</dbReference>
<evidence type="ECO:0000313" key="2">
    <source>
        <dbReference type="EMBL" id="SUC39893.1"/>
    </source>
</evidence>
<dbReference type="Gene3D" id="2.140.10.10">
    <property type="entry name" value="Quinoprotein alcohol dehydrogenase-like superfamily"/>
    <property type="match status" value="1"/>
</dbReference>
<evidence type="ECO:0000259" key="1">
    <source>
        <dbReference type="Pfam" id="PF01011"/>
    </source>
</evidence>
<gene>
    <name evidence="2" type="primary">gcd_4</name>
    <name evidence="2" type="ORF">NCTC11938_04168</name>
</gene>
<proteinExistence type="predicted"/>
<dbReference type="InterPro" id="IPR002372">
    <property type="entry name" value="PQQ_rpt_dom"/>
</dbReference>
<evidence type="ECO:0000313" key="3">
    <source>
        <dbReference type="Proteomes" id="UP000254191"/>
    </source>
</evidence>
<dbReference type="InterPro" id="IPR011047">
    <property type="entry name" value="Quinoprotein_ADH-like_sf"/>
</dbReference>
<protein>
    <submittedName>
        <fullName evidence="2">Quinoprotein glucose dehydrogenase</fullName>
        <ecNumber evidence="2">1.1.5.2</ecNumber>
    </submittedName>
</protein>
<feature type="domain" description="Pyrrolo-quinoline quinone repeat" evidence="1">
    <location>
        <begin position="4"/>
        <end position="59"/>
    </location>
</feature>
<sequence length="68" mass="7710">MMHKRMWVYIPTGVGTPDIWGGDRHPLKERYANSVLALKGSTGELLWHFQTTHHDFMGYGCSFATITG</sequence>
<dbReference type="EC" id="1.1.5.2" evidence="2"/>
<name>A0A379GH48_PROMI</name>
<dbReference type="EMBL" id="UGTS01000006">
    <property type="protein sequence ID" value="SUC39893.1"/>
    <property type="molecule type" value="Genomic_DNA"/>
</dbReference>
<reference evidence="2 3" key="1">
    <citation type="submission" date="2018-06" db="EMBL/GenBank/DDBJ databases">
        <authorList>
            <consortium name="Pathogen Informatics"/>
            <person name="Doyle S."/>
        </authorList>
    </citation>
    <scope>NUCLEOTIDE SEQUENCE [LARGE SCALE GENOMIC DNA]</scope>
    <source>
        <strain evidence="2 3">NCTC11938</strain>
    </source>
</reference>
<dbReference type="SUPFAM" id="SSF50998">
    <property type="entry name" value="Quinoprotein alcohol dehydrogenase-like"/>
    <property type="match status" value="1"/>
</dbReference>
<dbReference type="AlphaFoldDB" id="A0A379GH48"/>
<organism evidence="2 3">
    <name type="scientific">Proteus mirabilis</name>
    <dbReference type="NCBI Taxonomy" id="584"/>
    <lineage>
        <taxon>Bacteria</taxon>
        <taxon>Pseudomonadati</taxon>
        <taxon>Pseudomonadota</taxon>
        <taxon>Gammaproteobacteria</taxon>
        <taxon>Enterobacterales</taxon>
        <taxon>Morganellaceae</taxon>
        <taxon>Proteus</taxon>
    </lineage>
</organism>
<dbReference type="GO" id="GO:0008876">
    <property type="term" value="F:quinoprotein glucose dehydrogenase activity"/>
    <property type="evidence" value="ECO:0007669"/>
    <property type="project" value="UniProtKB-EC"/>
</dbReference>
<accession>A0A379GH48</accession>
<keyword evidence="2" id="KW-0560">Oxidoreductase</keyword>